<keyword evidence="3" id="KW-0732">Signal</keyword>
<feature type="region of interest" description="Disordered" evidence="2">
    <location>
        <begin position="276"/>
        <end position="453"/>
    </location>
</feature>
<dbReference type="PANTHER" id="PTHR13037:SF24">
    <property type="entry name" value="POLYCOMB PROTEIN PCL-RELATED"/>
    <property type="match status" value="1"/>
</dbReference>
<dbReference type="OrthoDB" id="543231at2759"/>
<feature type="signal peptide" evidence="3">
    <location>
        <begin position="1"/>
        <end position="15"/>
    </location>
</feature>
<feature type="chain" id="PRO_5032578380" evidence="3">
    <location>
        <begin position="16"/>
        <end position="577"/>
    </location>
</feature>
<dbReference type="PRINTS" id="PR01217">
    <property type="entry name" value="PRICHEXTENSN"/>
</dbReference>
<dbReference type="AlphaFoldDB" id="A0A835XQ95"/>
<reference evidence="4" key="1">
    <citation type="journal article" date="2020" name="bioRxiv">
        <title>Comparative genomics of Chlamydomonas.</title>
        <authorList>
            <person name="Craig R.J."/>
            <person name="Hasan A.R."/>
            <person name="Ness R.W."/>
            <person name="Keightley P.D."/>
        </authorList>
    </citation>
    <scope>NUCLEOTIDE SEQUENCE</scope>
    <source>
        <strain evidence="4">CCAP 11/70</strain>
    </source>
</reference>
<evidence type="ECO:0000313" key="4">
    <source>
        <dbReference type="EMBL" id="KAG2486291.1"/>
    </source>
</evidence>
<feature type="compositionally biased region" description="Basic residues" evidence="2">
    <location>
        <begin position="303"/>
        <end position="315"/>
    </location>
</feature>
<evidence type="ECO:0000313" key="5">
    <source>
        <dbReference type="Proteomes" id="UP000612055"/>
    </source>
</evidence>
<feature type="compositionally biased region" description="Pro residues" evidence="2">
    <location>
        <begin position="356"/>
        <end position="453"/>
    </location>
</feature>
<gene>
    <name evidence="4" type="ORF">HYH03_014996</name>
</gene>
<keyword evidence="1" id="KW-0945">Host-virus interaction</keyword>
<name>A0A835XQ95_9CHLO</name>
<evidence type="ECO:0000256" key="3">
    <source>
        <dbReference type="SAM" id="SignalP"/>
    </source>
</evidence>
<dbReference type="EMBL" id="JAEHOE010000114">
    <property type="protein sequence ID" value="KAG2486291.1"/>
    <property type="molecule type" value="Genomic_DNA"/>
</dbReference>
<dbReference type="Proteomes" id="UP000612055">
    <property type="component" value="Unassembled WGS sequence"/>
</dbReference>
<evidence type="ECO:0000256" key="1">
    <source>
        <dbReference type="ARBA" id="ARBA00022581"/>
    </source>
</evidence>
<comment type="caution">
    <text evidence="4">The sequence shown here is derived from an EMBL/GenBank/DDBJ whole genome shotgun (WGS) entry which is preliminary data.</text>
</comment>
<evidence type="ECO:0000256" key="2">
    <source>
        <dbReference type="SAM" id="MobiDB-lite"/>
    </source>
</evidence>
<keyword evidence="5" id="KW-1185">Reference proteome</keyword>
<protein>
    <submittedName>
        <fullName evidence="4">Uncharacterized protein</fullName>
    </submittedName>
</protein>
<proteinExistence type="predicted"/>
<feature type="compositionally biased region" description="Low complexity" evidence="2">
    <location>
        <begin position="282"/>
        <end position="301"/>
    </location>
</feature>
<dbReference type="PANTHER" id="PTHR13037">
    <property type="entry name" value="FORMIN"/>
    <property type="match status" value="1"/>
</dbReference>
<sequence>MVSFVSGLADRLTCSLTVLLYALLTDRTFEYVWYGNHVLWESMQSPYIDWRVPPYNLTDLSKHAAVHDNKSEALSYKAVSYENHHARVRRTTMFADHYLSPSDAKARSEVQRLFGFGDLITYGNGYDSLLWRLNMGMLRLLLRNPFTRDRVKALNLTLPNAVRCLFNFAYVPSPAALAPWRGSEVLDKLLDPTSFVIGIQVRVGDHVFQDPSAANAHPWQHLSGHAADAHFRCAQRLTEQLERLPEFGGRPSSSWGAALAALMSHARKRIRMPWFRQGQGQGQAQAQGHGQAHGRQGAWGHRAGGHARTVGKRRRQQEAEEGQEEEGEGEGGEDGAEEEVWTAAPVAPVPGSASPALPPFPPAVPTPPPAPPLPPPEPPAPPRFPPAPPPVPRPPPSPDPPTPPAPPSPPESPPAPPPSPRPPPRPWPPPPSPAPSPPPPRPPAPPPAPPSPPPVQKKVYWFLISDSSAVRRAARERYGKTGRLLVAEDVPLDHSQDNPHHGQAGLHAAAAELWLYGQANIHVVTINSAYGRLGALAGRDEPRVYGIDGAQPRECDLDRPDPLDAVTTWSVGVRRRD</sequence>
<organism evidence="4 5">
    <name type="scientific">Edaphochlamys debaryana</name>
    <dbReference type="NCBI Taxonomy" id="47281"/>
    <lineage>
        <taxon>Eukaryota</taxon>
        <taxon>Viridiplantae</taxon>
        <taxon>Chlorophyta</taxon>
        <taxon>core chlorophytes</taxon>
        <taxon>Chlorophyceae</taxon>
        <taxon>CS clade</taxon>
        <taxon>Chlamydomonadales</taxon>
        <taxon>Chlamydomonadales incertae sedis</taxon>
        <taxon>Edaphochlamys</taxon>
    </lineage>
</organism>
<feature type="compositionally biased region" description="Acidic residues" evidence="2">
    <location>
        <begin position="319"/>
        <end position="340"/>
    </location>
</feature>
<accession>A0A835XQ95</accession>
<feature type="compositionally biased region" description="Low complexity" evidence="2">
    <location>
        <begin position="343"/>
        <end position="355"/>
    </location>
</feature>